<sequence length="117" mass="13631">MDEMEVLVIKDASVMFVLTSAMDFKQIAIIENCSPSFDIMQKLDSIHQQKSDFNKITLLEKFHWLKMELSESVICYISRAENVVKQIRDAGETITETALVTRILRTLPEKFRNFWQA</sequence>
<keyword evidence="2" id="KW-1185">Reference proteome</keyword>
<gene>
    <name evidence="1" type="ORF">PR048_005355</name>
</gene>
<protein>
    <submittedName>
        <fullName evidence="1">Uncharacterized protein</fullName>
    </submittedName>
</protein>
<evidence type="ECO:0000313" key="1">
    <source>
        <dbReference type="EMBL" id="KAJ8892774.1"/>
    </source>
</evidence>
<dbReference type="PANTHER" id="PTHR35317:SF23">
    <property type="entry name" value="OS04G0629600 PROTEIN"/>
    <property type="match status" value="1"/>
</dbReference>
<dbReference type="EMBL" id="JARBHB010000002">
    <property type="protein sequence ID" value="KAJ8892774.1"/>
    <property type="molecule type" value="Genomic_DNA"/>
</dbReference>
<dbReference type="Pfam" id="PF14223">
    <property type="entry name" value="Retrotran_gag_2"/>
    <property type="match status" value="1"/>
</dbReference>
<accession>A0ABQ9I7Z3</accession>
<dbReference type="PANTHER" id="PTHR35317">
    <property type="entry name" value="OS04G0629600 PROTEIN"/>
    <property type="match status" value="1"/>
</dbReference>
<name>A0ABQ9I7Z3_9NEOP</name>
<evidence type="ECO:0000313" key="2">
    <source>
        <dbReference type="Proteomes" id="UP001159363"/>
    </source>
</evidence>
<proteinExistence type="predicted"/>
<reference evidence="1 2" key="1">
    <citation type="submission" date="2023-02" db="EMBL/GenBank/DDBJ databases">
        <title>LHISI_Scaffold_Assembly.</title>
        <authorList>
            <person name="Stuart O.P."/>
            <person name="Cleave R."/>
            <person name="Magrath M.J.L."/>
            <person name="Mikheyev A.S."/>
        </authorList>
    </citation>
    <scope>NUCLEOTIDE SEQUENCE [LARGE SCALE GENOMIC DNA]</scope>
    <source>
        <strain evidence="1">Daus_M_001</strain>
        <tissue evidence="1">Leg muscle</tissue>
    </source>
</reference>
<organism evidence="1 2">
    <name type="scientific">Dryococelus australis</name>
    <dbReference type="NCBI Taxonomy" id="614101"/>
    <lineage>
        <taxon>Eukaryota</taxon>
        <taxon>Metazoa</taxon>
        <taxon>Ecdysozoa</taxon>
        <taxon>Arthropoda</taxon>
        <taxon>Hexapoda</taxon>
        <taxon>Insecta</taxon>
        <taxon>Pterygota</taxon>
        <taxon>Neoptera</taxon>
        <taxon>Polyneoptera</taxon>
        <taxon>Phasmatodea</taxon>
        <taxon>Verophasmatodea</taxon>
        <taxon>Anareolatae</taxon>
        <taxon>Phasmatidae</taxon>
        <taxon>Eurycanthinae</taxon>
        <taxon>Dryococelus</taxon>
    </lineage>
</organism>
<dbReference type="Proteomes" id="UP001159363">
    <property type="component" value="Chromosome 2"/>
</dbReference>
<comment type="caution">
    <text evidence="1">The sequence shown here is derived from an EMBL/GenBank/DDBJ whole genome shotgun (WGS) entry which is preliminary data.</text>
</comment>